<dbReference type="GO" id="GO:0005802">
    <property type="term" value="C:trans-Golgi network"/>
    <property type="evidence" value="ECO:0007669"/>
    <property type="project" value="TreeGrafter"/>
</dbReference>
<evidence type="ECO:0008006" key="11">
    <source>
        <dbReference type="Google" id="ProtNLM"/>
    </source>
</evidence>
<dbReference type="InterPro" id="IPR058563">
    <property type="entry name" value="Trs120_TRAPPC9_N"/>
</dbReference>
<gene>
    <name evidence="9" type="ORF">FRX48_07051</name>
</gene>
<dbReference type="OrthoDB" id="27962at2759"/>
<dbReference type="EMBL" id="VXIT01000011">
    <property type="protein sequence ID" value="KAA6409497.1"/>
    <property type="molecule type" value="Genomic_DNA"/>
</dbReference>
<comment type="caution">
    <text evidence="9">The sequence shown here is derived from an EMBL/GenBank/DDBJ whole genome shotgun (WGS) entry which is preliminary data.</text>
</comment>
<accession>A0A5M8PJF6</accession>
<evidence type="ECO:0000259" key="6">
    <source>
        <dbReference type="Pfam" id="PF26254"/>
    </source>
</evidence>
<dbReference type="Pfam" id="PF26280">
    <property type="entry name" value="Ig_TRAPPC9-Trs120_2nd"/>
    <property type="match status" value="1"/>
</dbReference>
<feature type="domain" description="Trs120/TRAPPC9 first Ig-like" evidence="6">
    <location>
        <begin position="798"/>
        <end position="983"/>
    </location>
</feature>
<feature type="domain" description="Trs120/TRAPPC9 TPR region" evidence="5">
    <location>
        <begin position="457"/>
        <end position="784"/>
    </location>
</feature>
<keyword evidence="2" id="KW-0333">Golgi apparatus</keyword>
<dbReference type="InterPro" id="IPR058565">
    <property type="entry name" value="Ig_TRAPPC9_Trs120_1st"/>
</dbReference>
<evidence type="ECO:0000313" key="10">
    <source>
        <dbReference type="Proteomes" id="UP000324767"/>
    </source>
</evidence>
<evidence type="ECO:0000256" key="2">
    <source>
        <dbReference type="ARBA" id="ARBA00023034"/>
    </source>
</evidence>
<proteinExistence type="predicted"/>
<evidence type="ECO:0000313" key="9">
    <source>
        <dbReference type="EMBL" id="KAA6409497.1"/>
    </source>
</evidence>
<dbReference type="Proteomes" id="UP000324767">
    <property type="component" value="Unassembled WGS sequence"/>
</dbReference>
<dbReference type="Pfam" id="PF26251">
    <property type="entry name" value="TPR_TRAPPC9-Trs120"/>
    <property type="match status" value="1"/>
</dbReference>
<dbReference type="PANTHER" id="PTHR21512:SF5">
    <property type="entry name" value="TRAFFICKING PROTEIN PARTICLE COMPLEX SUBUNIT 9"/>
    <property type="match status" value="1"/>
</dbReference>
<feature type="domain" description="Trs120/TRAPPC9 fourth Ig-like" evidence="8">
    <location>
        <begin position="1360"/>
        <end position="1506"/>
    </location>
</feature>
<dbReference type="PANTHER" id="PTHR21512">
    <property type="entry name" value="TRAFFICKING PROTEIN PARTICLE COMPLEX SUBUNIT 9"/>
    <property type="match status" value="1"/>
</dbReference>
<feature type="region of interest" description="Disordered" evidence="3">
    <location>
        <begin position="274"/>
        <end position="319"/>
    </location>
</feature>
<evidence type="ECO:0000259" key="7">
    <source>
        <dbReference type="Pfam" id="PF26282"/>
    </source>
</evidence>
<reference evidence="9 10" key="1">
    <citation type="submission" date="2019-09" db="EMBL/GenBank/DDBJ databases">
        <title>The hologenome of the rock-dwelling lichen Lasallia pustulata.</title>
        <authorList>
            <person name="Greshake Tzovaras B."/>
            <person name="Segers F."/>
            <person name="Bicker A."/>
            <person name="Dal Grande F."/>
            <person name="Otte J."/>
            <person name="Hankeln T."/>
            <person name="Schmitt I."/>
            <person name="Ebersberger I."/>
        </authorList>
    </citation>
    <scope>NUCLEOTIDE SEQUENCE [LARGE SCALE GENOMIC DNA]</scope>
    <source>
        <strain evidence="9">A1-1</strain>
    </source>
</reference>
<feature type="domain" description="Trs120/TRAPPC9 third Ig-like" evidence="7">
    <location>
        <begin position="1137"/>
        <end position="1344"/>
    </location>
</feature>
<dbReference type="Pfam" id="PF26254">
    <property type="entry name" value="Ig_TRAPPC9-Trs120_1st"/>
    <property type="match status" value="1"/>
</dbReference>
<evidence type="ECO:0000259" key="8">
    <source>
        <dbReference type="Pfam" id="PF26283"/>
    </source>
</evidence>
<evidence type="ECO:0000256" key="3">
    <source>
        <dbReference type="SAM" id="MobiDB-lite"/>
    </source>
</evidence>
<dbReference type="Pfam" id="PF26283">
    <property type="entry name" value="Ig_TRAPPC9-Trs120_4th"/>
    <property type="match status" value="1"/>
</dbReference>
<feature type="domain" description="Trs120/TRAPPC9 N-terminal" evidence="4">
    <location>
        <begin position="5"/>
        <end position="413"/>
    </location>
</feature>
<evidence type="ECO:0000259" key="5">
    <source>
        <dbReference type="Pfam" id="PF26251"/>
    </source>
</evidence>
<dbReference type="InterPro" id="IPR058568">
    <property type="entry name" value="Ig_TRAPPC9_Trs120_4th"/>
</dbReference>
<feature type="compositionally biased region" description="Polar residues" evidence="3">
    <location>
        <begin position="277"/>
        <end position="293"/>
    </location>
</feature>
<name>A0A5M8PJF6_9LECA</name>
<evidence type="ECO:0000259" key="4">
    <source>
        <dbReference type="Pfam" id="PF08626"/>
    </source>
</evidence>
<organism evidence="9 10">
    <name type="scientific">Lasallia pustulata</name>
    <dbReference type="NCBI Taxonomy" id="136370"/>
    <lineage>
        <taxon>Eukaryota</taxon>
        <taxon>Fungi</taxon>
        <taxon>Dikarya</taxon>
        <taxon>Ascomycota</taxon>
        <taxon>Pezizomycotina</taxon>
        <taxon>Lecanoromycetes</taxon>
        <taxon>OSLEUM clade</taxon>
        <taxon>Umbilicariomycetidae</taxon>
        <taxon>Umbilicariales</taxon>
        <taxon>Umbilicariaceae</taxon>
        <taxon>Lasallia</taxon>
    </lineage>
</organism>
<dbReference type="InterPro" id="IPR058567">
    <property type="entry name" value="Ig_TRAPPC9_Trs120_3rd"/>
</dbReference>
<dbReference type="InterPro" id="IPR058564">
    <property type="entry name" value="TPR_TRAPPC9_Trs120"/>
</dbReference>
<dbReference type="Pfam" id="PF08626">
    <property type="entry name" value="TRAPPC9-Trs120"/>
    <property type="match status" value="1"/>
</dbReference>
<dbReference type="InterPro" id="IPR013935">
    <property type="entry name" value="Trs120_TRAPPC9"/>
</dbReference>
<evidence type="ECO:0000256" key="1">
    <source>
        <dbReference type="ARBA" id="ARBA00004555"/>
    </source>
</evidence>
<feature type="region of interest" description="Disordered" evidence="3">
    <location>
        <begin position="666"/>
        <end position="691"/>
    </location>
</feature>
<dbReference type="Pfam" id="PF26282">
    <property type="entry name" value="Ig_TRAPPC9-Trs120_3rd"/>
    <property type="match status" value="1"/>
</dbReference>
<sequence>MALDPLSPTAPARVRCLLLPYGRIKRFRFLGFIGRLQQENVVRLGDVSPDGRPHRTMFSPLAFPSGLVIYDLSTSEPLPSHLALAPFEIFRQPLVIVGIIDGEDLNYSLGSGSAMKNGLPVMKTRDNKLSDGCYEQLAEGLDQLRERYTNALVHQILVFDHKTSVTPLPEGVAAVPSPQDSRTTTIKTVMCDLTSLLLAEMTSYAKSLQALSTIDSPKAALDDRMFNGSPSGSAAAIDGYSRQIVRTSASIGARPFSPHNASANGQYRMSMPAHLPSTETQLSSRSASPTSGARTPPATFEDSSRANLARVQSSDYNGKRQISRDRIPVQGFGPGSIGERQRNRGKGRVGVVIGSLYLLAGRWPDAIKELVESASVVKAHSDHLWHAKALDYILVCLLMLGWAGMDFQIPHICYPIADKSSPTPTKLSNHAHTGSMPDLTFFGPPNAANCLASLQSLTNLLPDLVNNILNLYNRANTFTEDRLPHLAFSETTIRLAKLLTVIRLAHGQLEDDGLQQLVLNSRHSQGLSAASEQPNTFPSKVEITAFLFRGFPSPSETLLPVVERTIILAGIAAVLSELGYQRKKALVLKELISALLPSLVQARKEGAAAMGVHPAASLAALNAISSVDGSEISSKQQPEADHGILGFLTLLCSTYGVVVSEPFQLDGTQPLPHGNDGKEHPPISTGNSDSNDAVTARIAQNAATRSGGSQYLKLNVLHSCINLCEALPDLAGVLRFSSDLLRTAGSGIAPDSDSSEGAPTIPAEDQLRLANNLSRTFNTARQLGYKDLTAEYWDEFLVRGVEVEQPAWFKRPTLHAKAELEAAETSMTGKKSSPFIYNPFLKKPTSTAIEPLLVVGEEAVFGVTLQNLYDFNVEVEELRLECAGVPMDFEAQSMVIGPYRTQKLMLPGIPKAPGSMKIGGCIVKIKGCRQRRFPIFSEPWKVKKPLRIKSAAGTPAGSTSVKVTLPQHVQSPQASTLTFNVIGPQPDVVIKSTSLPQAALMLLEGEMQTFTVTLLNRSGTIPVDLLLLSFTDSAMAKVQSVMNNKDLSATELYELELLSMQKPAFRWRRADLDQDLSIPPGQEVTLEIEALGKPGLSSSTIQVDYGHLGFPKSDITTRFYTRQVSWQVTVTVNANADLVRNDLLPFTGDFAWSNQVRQKILEGSIEGAAHHRRRRTSSRVSDSGDAGFQALLRRLGLGSHGDDHCLLLLDIRNAWPNPLSVSVQVRESLGKDQSPGDPWKRAYTVHEILQPGHTSRLVLLLPRIYISNPYAPIPSLDPSKQRQYVVSASKTSPETELASRSTFWYRSEILKHIRGSWVDESSGRKGDIELRGMRLSTRMVDAVKLEDISIATTISHITSSATPPIRQTGRSTFIVPIDTFLTLTTALKNRTSSPIHPLLRLQPSLRNQPHNIALDLTKKFAWNGTLQRALPVLGAGEEKEVRIEFCVLCAGDFEVGACVEEVRVLKAPPTENLDSGGAAEDLGGLTVLRRSERRVWQAREACIITAVRGGVEK</sequence>
<comment type="subcellular location">
    <subcellularLocation>
        <location evidence="1">Golgi apparatus</location>
    </subcellularLocation>
</comment>
<protein>
    <recommendedName>
        <fullName evidence="11">Hypercellular protein HypA</fullName>
    </recommendedName>
</protein>